<gene>
    <name evidence="2" type="ORF">K435DRAFT_864882</name>
</gene>
<dbReference type="EMBL" id="ML179354">
    <property type="protein sequence ID" value="THU89862.1"/>
    <property type="molecule type" value="Genomic_DNA"/>
</dbReference>
<dbReference type="Proteomes" id="UP000297245">
    <property type="component" value="Unassembled WGS sequence"/>
</dbReference>
<feature type="compositionally biased region" description="Polar residues" evidence="1">
    <location>
        <begin position="1"/>
        <end position="13"/>
    </location>
</feature>
<dbReference type="AlphaFoldDB" id="A0A4S8LKU2"/>
<keyword evidence="3" id="KW-1185">Reference proteome</keyword>
<name>A0A4S8LKU2_DENBC</name>
<evidence type="ECO:0000313" key="2">
    <source>
        <dbReference type="EMBL" id="THU89862.1"/>
    </source>
</evidence>
<accession>A0A4S8LKU2</accession>
<protein>
    <submittedName>
        <fullName evidence="2">Uncharacterized protein</fullName>
    </submittedName>
</protein>
<feature type="region of interest" description="Disordered" evidence="1">
    <location>
        <begin position="80"/>
        <end position="99"/>
    </location>
</feature>
<feature type="region of interest" description="Disordered" evidence="1">
    <location>
        <begin position="1"/>
        <end position="33"/>
    </location>
</feature>
<reference evidence="2 3" key="1">
    <citation type="journal article" date="2019" name="Nat. Ecol. Evol.">
        <title>Megaphylogeny resolves global patterns of mushroom evolution.</title>
        <authorList>
            <person name="Varga T."/>
            <person name="Krizsan K."/>
            <person name="Foldi C."/>
            <person name="Dima B."/>
            <person name="Sanchez-Garcia M."/>
            <person name="Sanchez-Ramirez S."/>
            <person name="Szollosi G.J."/>
            <person name="Szarkandi J.G."/>
            <person name="Papp V."/>
            <person name="Albert L."/>
            <person name="Andreopoulos W."/>
            <person name="Angelini C."/>
            <person name="Antonin V."/>
            <person name="Barry K.W."/>
            <person name="Bougher N.L."/>
            <person name="Buchanan P."/>
            <person name="Buyck B."/>
            <person name="Bense V."/>
            <person name="Catcheside P."/>
            <person name="Chovatia M."/>
            <person name="Cooper J."/>
            <person name="Damon W."/>
            <person name="Desjardin D."/>
            <person name="Finy P."/>
            <person name="Geml J."/>
            <person name="Haridas S."/>
            <person name="Hughes K."/>
            <person name="Justo A."/>
            <person name="Karasinski D."/>
            <person name="Kautmanova I."/>
            <person name="Kiss B."/>
            <person name="Kocsube S."/>
            <person name="Kotiranta H."/>
            <person name="LaButti K.M."/>
            <person name="Lechner B.E."/>
            <person name="Liimatainen K."/>
            <person name="Lipzen A."/>
            <person name="Lukacs Z."/>
            <person name="Mihaltcheva S."/>
            <person name="Morgado L.N."/>
            <person name="Niskanen T."/>
            <person name="Noordeloos M.E."/>
            <person name="Ohm R.A."/>
            <person name="Ortiz-Santana B."/>
            <person name="Ovrebo C."/>
            <person name="Racz N."/>
            <person name="Riley R."/>
            <person name="Savchenko A."/>
            <person name="Shiryaev A."/>
            <person name="Soop K."/>
            <person name="Spirin V."/>
            <person name="Szebenyi C."/>
            <person name="Tomsovsky M."/>
            <person name="Tulloss R.E."/>
            <person name="Uehling J."/>
            <person name="Grigoriev I.V."/>
            <person name="Vagvolgyi C."/>
            <person name="Papp T."/>
            <person name="Martin F.M."/>
            <person name="Miettinen O."/>
            <person name="Hibbett D.S."/>
            <person name="Nagy L.G."/>
        </authorList>
    </citation>
    <scope>NUCLEOTIDE SEQUENCE [LARGE SCALE GENOMIC DNA]</scope>
    <source>
        <strain evidence="2 3">CBS 962.96</strain>
    </source>
</reference>
<evidence type="ECO:0000313" key="3">
    <source>
        <dbReference type="Proteomes" id="UP000297245"/>
    </source>
</evidence>
<evidence type="ECO:0000256" key="1">
    <source>
        <dbReference type="SAM" id="MobiDB-lite"/>
    </source>
</evidence>
<organism evidence="2 3">
    <name type="scientific">Dendrothele bispora (strain CBS 962.96)</name>
    <dbReference type="NCBI Taxonomy" id="1314807"/>
    <lineage>
        <taxon>Eukaryota</taxon>
        <taxon>Fungi</taxon>
        <taxon>Dikarya</taxon>
        <taxon>Basidiomycota</taxon>
        <taxon>Agaricomycotina</taxon>
        <taxon>Agaricomycetes</taxon>
        <taxon>Agaricomycetidae</taxon>
        <taxon>Agaricales</taxon>
        <taxon>Agaricales incertae sedis</taxon>
        <taxon>Dendrothele</taxon>
    </lineage>
</organism>
<proteinExistence type="predicted"/>
<sequence>MPGNINDDSTPTPTDKIRDQMPHQEVVPPENRKTAAQRWEDLMDLMQALGEMVSAARRCWIAAQRCWVLVNVLIDDKLKTPQVVDGGGNGNGTDAATDT</sequence>